<evidence type="ECO:0000256" key="15">
    <source>
        <dbReference type="ARBA" id="ARBA00083191"/>
    </source>
</evidence>
<sequence length="527" mass="59591">MKKFIVVTGGVLSGVGKGIFCASLARLLKECGVKVNVLKIDPYLNVDAGTMNPNQHGEVFVTEDGYEADLDLGHYERFLGEDMSRKNNITAGQIYSAVVKRERDGGYLGSTVQIVPHVTDEIKRRIDSLEGQVNVIEIGGTVGDIESEVFLESVRQLALEKPFGDFMFIHVTYVPYLRTSNEFKTKPTQQSVQLLRRAGLNPDMIVIRSETAVNSDTIKKVALFGGVPQDMVINLPDVSNVYSIVELLKNLEVHNKVARKLNLALDDSNFSWDYPRTFKQRRIALVAKYLGTDDAYKSIIESIFLAGCVKPEVIDAQNLEDMSYEEVCDRLSEYDGLIIPGGFGKRGIEGKIKAIRYAREHKKPILGICLGMQLMVIEFARNVYGYEGANSTEFDPNTPYPVITLMEEQKRVLQLGGTMRLGAQRMRIFKGTKLWDIYGVEETTERHRHRYEVNYDEFSELFKMPKEQGYKLVISAKSNFVEAIELEEHPFFIGIQYHPELKTKVGKPHPLFKALIDALEEHDQRGM</sequence>
<feature type="domain" description="CTP synthase N-terminal" evidence="17">
    <location>
        <begin position="3"/>
        <end position="263"/>
    </location>
</feature>
<dbReference type="Proteomes" id="UP000077469">
    <property type="component" value="Chromosome"/>
</dbReference>
<keyword evidence="19" id="KW-1185">Reference proteome</keyword>
<comment type="pathway">
    <text evidence="1">Pyrimidine metabolism; CTP biosynthesis via de novo pathway; CTP from UDP: step 2/2.</text>
</comment>
<organism evidence="18 19">
    <name type="scientific">Pseudothermotoga hypogea DSM 11164 = NBRC 106472</name>
    <dbReference type="NCBI Taxonomy" id="1123384"/>
    <lineage>
        <taxon>Bacteria</taxon>
        <taxon>Thermotogati</taxon>
        <taxon>Thermotogota</taxon>
        <taxon>Thermotogae</taxon>
        <taxon>Thermotogales</taxon>
        <taxon>Thermotogaceae</taxon>
        <taxon>Pseudothermotoga</taxon>
    </lineage>
</organism>
<keyword evidence="9" id="KW-0315">Glutamine amidotransferase</keyword>
<evidence type="ECO:0000259" key="16">
    <source>
        <dbReference type="Pfam" id="PF00117"/>
    </source>
</evidence>
<accession>A0A0X1KQ70</accession>
<dbReference type="NCBIfam" id="TIGR00337">
    <property type="entry name" value="PyrG"/>
    <property type="match status" value="1"/>
</dbReference>
<evidence type="ECO:0000256" key="7">
    <source>
        <dbReference type="ARBA" id="ARBA00022840"/>
    </source>
</evidence>
<keyword evidence="4 18" id="KW-0436">Ligase</keyword>
<dbReference type="InterPro" id="IPR033828">
    <property type="entry name" value="GATase1_CTP_Synthase"/>
</dbReference>
<evidence type="ECO:0000259" key="17">
    <source>
        <dbReference type="Pfam" id="PF06418"/>
    </source>
</evidence>
<dbReference type="OrthoDB" id="9801107at2"/>
<evidence type="ECO:0000256" key="2">
    <source>
        <dbReference type="ARBA" id="ARBA00007533"/>
    </source>
</evidence>
<evidence type="ECO:0000256" key="14">
    <source>
        <dbReference type="ARBA" id="ARBA00079941"/>
    </source>
</evidence>
<dbReference type="PATRIC" id="fig|1123384.7.peg.709"/>
<keyword evidence="7" id="KW-0067">ATP-binding</keyword>
<dbReference type="GO" id="GO:0019856">
    <property type="term" value="P:pyrimidine nucleobase biosynthetic process"/>
    <property type="evidence" value="ECO:0007669"/>
    <property type="project" value="TreeGrafter"/>
</dbReference>
<comment type="similarity">
    <text evidence="2">Belongs to the CTP synthase family.</text>
</comment>
<feature type="domain" description="Glutamine amidotransferase" evidence="16">
    <location>
        <begin position="294"/>
        <end position="517"/>
    </location>
</feature>
<comment type="catalytic activity">
    <reaction evidence="11">
        <text>UTP + L-glutamine + ATP + H2O = CTP + L-glutamate + ADP + phosphate + 2 H(+)</text>
        <dbReference type="Rhea" id="RHEA:26426"/>
        <dbReference type="ChEBI" id="CHEBI:15377"/>
        <dbReference type="ChEBI" id="CHEBI:15378"/>
        <dbReference type="ChEBI" id="CHEBI:29985"/>
        <dbReference type="ChEBI" id="CHEBI:30616"/>
        <dbReference type="ChEBI" id="CHEBI:37563"/>
        <dbReference type="ChEBI" id="CHEBI:43474"/>
        <dbReference type="ChEBI" id="CHEBI:46398"/>
        <dbReference type="ChEBI" id="CHEBI:58359"/>
        <dbReference type="ChEBI" id="CHEBI:456216"/>
        <dbReference type="EC" id="6.3.4.2"/>
    </reaction>
</comment>
<dbReference type="KEGG" id="phy:AJ81_03640"/>
<dbReference type="InterPro" id="IPR027417">
    <property type="entry name" value="P-loop_NTPase"/>
</dbReference>
<keyword evidence="5" id="KW-0479">Metal-binding</keyword>
<dbReference type="InterPro" id="IPR017926">
    <property type="entry name" value="GATASE"/>
</dbReference>
<dbReference type="GO" id="GO:0005829">
    <property type="term" value="C:cytosol"/>
    <property type="evidence" value="ECO:0007669"/>
    <property type="project" value="TreeGrafter"/>
</dbReference>
<dbReference type="STRING" id="1123384.AJ81_03640"/>
<keyword evidence="6" id="KW-0547">Nucleotide-binding</keyword>
<protein>
    <recommendedName>
        <fullName evidence="12">CTP synthase</fullName>
        <ecNumber evidence="3">6.3.4.2</ecNumber>
    </recommendedName>
    <alternativeName>
        <fullName evidence="14">Cytidine 5'-triphosphate synthase</fullName>
    </alternativeName>
    <alternativeName>
        <fullName evidence="15">Cytidine triphosphate synthetase</fullName>
    </alternativeName>
    <alternativeName>
        <fullName evidence="13">UTP--ammonia ligase</fullName>
    </alternativeName>
</protein>
<dbReference type="InterPro" id="IPR029062">
    <property type="entry name" value="Class_I_gatase-like"/>
</dbReference>
<dbReference type="EMBL" id="CP007141">
    <property type="protein sequence ID" value="AJC73457.1"/>
    <property type="molecule type" value="Genomic_DNA"/>
</dbReference>
<dbReference type="AlphaFoldDB" id="A0A0X1KQ70"/>
<dbReference type="Pfam" id="PF00117">
    <property type="entry name" value="GATase"/>
    <property type="match status" value="1"/>
</dbReference>
<evidence type="ECO:0000256" key="10">
    <source>
        <dbReference type="ARBA" id="ARBA00022975"/>
    </source>
</evidence>
<reference evidence="18 19" key="1">
    <citation type="submission" date="2014-01" db="EMBL/GenBank/DDBJ databases">
        <title>Genome sequencing of Thermotog hypogea.</title>
        <authorList>
            <person name="Zhang X."/>
            <person name="Alvare G."/>
            <person name="Fristensky B."/>
            <person name="Chen L."/>
            <person name="Suen T."/>
            <person name="Chen Q."/>
            <person name="Ma K."/>
        </authorList>
    </citation>
    <scope>NUCLEOTIDE SEQUENCE [LARGE SCALE GENOMIC DNA]</scope>
    <source>
        <strain evidence="18 19">DSM 11164</strain>
    </source>
</reference>
<dbReference type="CDD" id="cd03113">
    <property type="entry name" value="CTPS_N"/>
    <property type="match status" value="1"/>
</dbReference>
<dbReference type="GO" id="GO:0097268">
    <property type="term" value="C:cytoophidium"/>
    <property type="evidence" value="ECO:0007669"/>
    <property type="project" value="UniProtKB-ARBA"/>
</dbReference>
<evidence type="ECO:0000313" key="18">
    <source>
        <dbReference type="EMBL" id="AJC73457.1"/>
    </source>
</evidence>
<dbReference type="FunFam" id="3.40.50.880:FF:000002">
    <property type="entry name" value="CTP synthase"/>
    <property type="match status" value="1"/>
</dbReference>
<dbReference type="SUPFAM" id="SSF52540">
    <property type="entry name" value="P-loop containing nucleoside triphosphate hydrolases"/>
    <property type="match status" value="1"/>
</dbReference>
<evidence type="ECO:0000256" key="11">
    <source>
        <dbReference type="ARBA" id="ARBA00047781"/>
    </source>
</evidence>
<name>A0A0X1KQ70_9THEM</name>
<evidence type="ECO:0000256" key="1">
    <source>
        <dbReference type="ARBA" id="ARBA00005171"/>
    </source>
</evidence>
<dbReference type="FunFam" id="3.40.50.300:FF:000009">
    <property type="entry name" value="CTP synthase"/>
    <property type="match status" value="1"/>
</dbReference>
<evidence type="ECO:0000256" key="4">
    <source>
        <dbReference type="ARBA" id="ARBA00022598"/>
    </source>
</evidence>
<dbReference type="CDD" id="cd01746">
    <property type="entry name" value="GATase1_CTP_Synthase"/>
    <property type="match status" value="1"/>
</dbReference>
<dbReference type="GO" id="GO:0042802">
    <property type="term" value="F:identical protein binding"/>
    <property type="evidence" value="ECO:0007669"/>
    <property type="project" value="TreeGrafter"/>
</dbReference>
<dbReference type="GO" id="GO:0044210">
    <property type="term" value="P:'de novo' CTP biosynthetic process"/>
    <property type="evidence" value="ECO:0007669"/>
    <property type="project" value="UniProtKB-UniPathway"/>
</dbReference>
<evidence type="ECO:0000313" key="19">
    <source>
        <dbReference type="Proteomes" id="UP000077469"/>
    </source>
</evidence>
<dbReference type="Pfam" id="PF06418">
    <property type="entry name" value="CTP_synth_N"/>
    <property type="match status" value="1"/>
</dbReference>
<keyword evidence="8" id="KW-0460">Magnesium</keyword>
<dbReference type="RefSeq" id="WP_031502191.1">
    <property type="nucleotide sequence ID" value="NC_022795.1"/>
</dbReference>
<dbReference type="NCBIfam" id="NF003792">
    <property type="entry name" value="PRK05380.1"/>
    <property type="match status" value="1"/>
</dbReference>
<dbReference type="PaxDb" id="1123384-AJ81_03640"/>
<dbReference type="GO" id="GO:0005524">
    <property type="term" value="F:ATP binding"/>
    <property type="evidence" value="ECO:0007669"/>
    <property type="project" value="UniProtKB-KW"/>
</dbReference>
<dbReference type="GO" id="GO:0046872">
    <property type="term" value="F:metal ion binding"/>
    <property type="evidence" value="ECO:0007669"/>
    <property type="project" value="UniProtKB-KW"/>
</dbReference>
<dbReference type="EC" id="6.3.4.2" evidence="3"/>
<evidence type="ECO:0000256" key="9">
    <source>
        <dbReference type="ARBA" id="ARBA00022962"/>
    </source>
</evidence>
<dbReference type="Gene3D" id="3.40.50.880">
    <property type="match status" value="1"/>
</dbReference>
<dbReference type="PANTHER" id="PTHR11550:SF0">
    <property type="entry name" value="CTP SYNTHASE-RELATED"/>
    <property type="match status" value="1"/>
</dbReference>
<dbReference type="GO" id="GO:0003883">
    <property type="term" value="F:CTP synthase activity"/>
    <property type="evidence" value="ECO:0007669"/>
    <property type="project" value="UniProtKB-EC"/>
</dbReference>
<evidence type="ECO:0000256" key="3">
    <source>
        <dbReference type="ARBA" id="ARBA00012291"/>
    </source>
</evidence>
<evidence type="ECO:0000256" key="12">
    <source>
        <dbReference type="ARBA" id="ARBA00070745"/>
    </source>
</evidence>
<dbReference type="PROSITE" id="PS51273">
    <property type="entry name" value="GATASE_TYPE_1"/>
    <property type="match status" value="1"/>
</dbReference>
<proteinExistence type="inferred from homology"/>
<dbReference type="PANTHER" id="PTHR11550">
    <property type="entry name" value="CTP SYNTHASE"/>
    <property type="match status" value="1"/>
</dbReference>
<keyword evidence="10" id="KW-0665">Pyrimidine biosynthesis</keyword>
<dbReference type="InterPro" id="IPR017456">
    <property type="entry name" value="CTP_synthase_N"/>
</dbReference>
<dbReference type="Gene3D" id="3.40.50.300">
    <property type="entry name" value="P-loop containing nucleotide triphosphate hydrolases"/>
    <property type="match status" value="1"/>
</dbReference>
<evidence type="ECO:0000256" key="13">
    <source>
        <dbReference type="ARBA" id="ARBA00075170"/>
    </source>
</evidence>
<dbReference type="SUPFAM" id="SSF52317">
    <property type="entry name" value="Class I glutamine amidotransferase-like"/>
    <property type="match status" value="1"/>
</dbReference>
<dbReference type="InterPro" id="IPR004468">
    <property type="entry name" value="CTP_synthase"/>
</dbReference>
<evidence type="ECO:0000256" key="5">
    <source>
        <dbReference type="ARBA" id="ARBA00022723"/>
    </source>
</evidence>
<evidence type="ECO:0000256" key="8">
    <source>
        <dbReference type="ARBA" id="ARBA00022842"/>
    </source>
</evidence>
<evidence type="ECO:0000256" key="6">
    <source>
        <dbReference type="ARBA" id="ARBA00022741"/>
    </source>
</evidence>
<gene>
    <name evidence="18" type="primary">pyrG</name>
    <name evidence="18" type="ORF">AJ81_03640</name>
</gene>
<dbReference type="UniPathway" id="UPA00159">
    <property type="reaction ID" value="UER00277"/>
</dbReference>